<gene>
    <name evidence="3" type="ORF">V473_08545</name>
</gene>
<dbReference type="PATRIC" id="fig|1420583.3.peg.1717"/>
<evidence type="ECO:0000313" key="4">
    <source>
        <dbReference type="Proteomes" id="UP000052232"/>
    </source>
</evidence>
<dbReference type="PANTHER" id="PTHR48228:SF6">
    <property type="entry name" value="L-CARNITINE COA-TRANSFERASE"/>
    <property type="match status" value="1"/>
</dbReference>
<organism evidence="3 4">
    <name type="scientific">Sphingobium cupriresistens LL01</name>
    <dbReference type="NCBI Taxonomy" id="1420583"/>
    <lineage>
        <taxon>Bacteria</taxon>
        <taxon>Pseudomonadati</taxon>
        <taxon>Pseudomonadota</taxon>
        <taxon>Alphaproteobacteria</taxon>
        <taxon>Sphingomonadales</taxon>
        <taxon>Sphingomonadaceae</taxon>
        <taxon>Sphingobium</taxon>
    </lineage>
</organism>
<dbReference type="EMBL" id="JACT01000001">
    <property type="protein sequence ID" value="KMS58188.1"/>
    <property type="molecule type" value="Genomic_DNA"/>
</dbReference>
<dbReference type="GO" id="GO:0016740">
    <property type="term" value="F:transferase activity"/>
    <property type="evidence" value="ECO:0007669"/>
    <property type="project" value="UniProtKB-KW"/>
</dbReference>
<evidence type="ECO:0000313" key="3">
    <source>
        <dbReference type="EMBL" id="KMS58188.1"/>
    </source>
</evidence>
<dbReference type="RefSeq" id="WP_066602465.1">
    <property type="nucleotide sequence ID" value="NZ_KQ130434.1"/>
</dbReference>
<accession>A0A0J7Y445</accession>
<dbReference type="PANTHER" id="PTHR48228">
    <property type="entry name" value="SUCCINYL-COA--D-CITRAMALATE COA-TRANSFERASE"/>
    <property type="match status" value="1"/>
</dbReference>
<evidence type="ECO:0000256" key="2">
    <source>
        <dbReference type="SAM" id="MobiDB-lite"/>
    </source>
</evidence>
<dbReference type="Gene3D" id="3.30.1540.10">
    <property type="entry name" value="formyl-coa transferase, domain 3"/>
    <property type="match status" value="3"/>
</dbReference>
<dbReference type="Pfam" id="PF02515">
    <property type="entry name" value="CoA_transf_3"/>
    <property type="match status" value="3"/>
</dbReference>
<name>A0A0J7Y445_9SPHN</name>
<proteinExistence type="predicted"/>
<dbReference type="InterPro" id="IPR050509">
    <property type="entry name" value="CoA-transferase_III"/>
</dbReference>
<evidence type="ECO:0000256" key="1">
    <source>
        <dbReference type="ARBA" id="ARBA00022679"/>
    </source>
</evidence>
<keyword evidence="4" id="KW-1185">Reference proteome</keyword>
<comment type="caution">
    <text evidence="3">The sequence shown here is derived from an EMBL/GenBank/DDBJ whole genome shotgun (WGS) entry which is preliminary data.</text>
</comment>
<reference evidence="3 4" key="1">
    <citation type="journal article" date="2015" name="G3 (Bethesda)">
        <title>Insights into Ongoing Evolution of the Hexachlorocyclohexane Catabolic Pathway from Comparative Genomics of Ten Sphingomonadaceae Strains.</title>
        <authorList>
            <person name="Pearce S.L."/>
            <person name="Oakeshott J.G."/>
            <person name="Pandey G."/>
        </authorList>
    </citation>
    <scope>NUCLEOTIDE SEQUENCE [LARGE SCALE GENOMIC DNA]</scope>
    <source>
        <strain evidence="3 4">LL01</strain>
    </source>
</reference>
<protein>
    <submittedName>
        <fullName evidence="3">CoA transferase</fullName>
    </submittedName>
</protein>
<dbReference type="InterPro" id="IPR003673">
    <property type="entry name" value="CoA-Trfase_fam_III"/>
</dbReference>
<dbReference type="Gene3D" id="3.40.50.10540">
    <property type="entry name" value="Crotonobetainyl-coa:carnitine coa-transferase, domain 1"/>
    <property type="match status" value="3"/>
</dbReference>
<keyword evidence="1 3" id="KW-0808">Transferase</keyword>
<dbReference type="InterPro" id="IPR044855">
    <property type="entry name" value="CoA-Trfase_III_dom3_sf"/>
</dbReference>
<dbReference type="STRING" id="1420583.V473_08545"/>
<dbReference type="SUPFAM" id="SSF89796">
    <property type="entry name" value="CoA-transferase family III (CaiB/BaiF)"/>
    <property type="match status" value="2"/>
</dbReference>
<dbReference type="AlphaFoldDB" id="A0A0J7Y445"/>
<dbReference type="Proteomes" id="UP000052232">
    <property type="component" value="Unassembled WGS sequence"/>
</dbReference>
<dbReference type="InterPro" id="IPR023606">
    <property type="entry name" value="CoA-Trfase_III_dom_1_sf"/>
</dbReference>
<sequence length="767" mass="81754">MTEADMALGGSMAGDRPLAGVRLIDLVSGPMGSIARAYVELGADVVRIEPVAGADDRRSGMCVNGTSIDFVTTNLGKRSATPDRFNALVTDADIVIAPRGTIDVDALMTAYPALVILSVSDFGDTPHFREWIGSGPVFHALSGELSRSGIPGRPPLLPPGDLAIACAAVQAAYASLVAYWQALMTGRGDHLDFSVLDGATQALDPGYGIAGSATAGVPASKLPRGRPEARFMYPILPCADGFVRICVLAPRQWRGMFEWMGQPEEFADPAFDKLQNRFASKSLLPAIARFFAGKSRREVEQEAERFGVPAAAVLDLDEALVTDQIMARRAFVPTAIAPGIIAPVPDGVIEIDGVRMGVAGPAPALPQPDIRWHPRAPQSHKRSGGDRPFSGLRVLDFGVIVVGAEGGRLLADQGADVIKVESSAFPDGSRQSRVPGLIAPTFATGHRNKRSLGLDMKDPRGKALLLDLIRQSDVILSNFKGGTLESLGLDYQSLKAINPGIIVADSSAFGPTGPWSRRMGYGPLVRASAGLTMQWRYPGEADSFSDAITVYPDHVAGRIGVIGVIALLIRRLRTGRGGQVSVSQAEVMLSHMASKVAAEAIQRAGFAIDNDAPTSTVYPCAGDDEWCVVTIRNAADEITVAQVTGGLPLADWLATRTSQDAMEALQAAAIPAGAMLRVSELPTFDYYSERSFFRTAVHPHLDDPFTVENAPIVADRLRNPPDRPAPLLGEHTTEVVREKLGLADADISDLLEAEILEQFVLPQEKMI</sequence>
<feature type="region of interest" description="Disordered" evidence="2">
    <location>
        <begin position="364"/>
        <end position="387"/>
    </location>
</feature>